<gene>
    <name evidence="1" type="ORF">J2Z66_000417</name>
</gene>
<evidence type="ECO:0000313" key="2">
    <source>
        <dbReference type="Proteomes" id="UP001519287"/>
    </source>
</evidence>
<accession>A0ABS4IML9</accession>
<proteinExistence type="predicted"/>
<dbReference type="Proteomes" id="UP001519287">
    <property type="component" value="Unassembled WGS sequence"/>
</dbReference>
<organism evidence="1 2">
    <name type="scientific">Paenibacillus eucommiae</name>
    <dbReference type="NCBI Taxonomy" id="1355755"/>
    <lineage>
        <taxon>Bacteria</taxon>
        <taxon>Bacillati</taxon>
        <taxon>Bacillota</taxon>
        <taxon>Bacilli</taxon>
        <taxon>Bacillales</taxon>
        <taxon>Paenibacillaceae</taxon>
        <taxon>Paenibacillus</taxon>
    </lineage>
</organism>
<protein>
    <submittedName>
        <fullName evidence="1">Uncharacterized protein</fullName>
    </submittedName>
</protein>
<reference evidence="1 2" key="1">
    <citation type="submission" date="2021-03" db="EMBL/GenBank/DDBJ databases">
        <title>Genomic Encyclopedia of Type Strains, Phase IV (KMG-IV): sequencing the most valuable type-strain genomes for metagenomic binning, comparative biology and taxonomic classification.</title>
        <authorList>
            <person name="Goeker M."/>
        </authorList>
    </citation>
    <scope>NUCLEOTIDE SEQUENCE [LARGE SCALE GENOMIC DNA]</scope>
    <source>
        <strain evidence="1 2">DSM 26048</strain>
    </source>
</reference>
<evidence type="ECO:0000313" key="1">
    <source>
        <dbReference type="EMBL" id="MBP1988822.1"/>
    </source>
</evidence>
<name>A0ABS4IML9_9BACL</name>
<keyword evidence="2" id="KW-1185">Reference proteome</keyword>
<comment type="caution">
    <text evidence="1">The sequence shown here is derived from an EMBL/GenBank/DDBJ whole genome shotgun (WGS) entry which is preliminary data.</text>
</comment>
<sequence length="64" mass="6973">MFFIVKVRMWEGPVLLTMKNIVKAAGPPQLRVLSSPAPAPTRKSPLTKKKNLAGSPFELGLSLL</sequence>
<dbReference type="EMBL" id="JAGGLB010000001">
    <property type="protein sequence ID" value="MBP1988822.1"/>
    <property type="molecule type" value="Genomic_DNA"/>
</dbReference>